<dbReference type="InterPro" id="IPR046341">
    <property type="entry name" value="SET_dom_sf"/>
</dbReference>
<protein>
    <recommendedName>
        <fullName evidence="1">SET domain-containing protein</fullName>
    </recommendedName>
</protein>
<dbReference type="AlphaFoldDB" id="A0A9P9BMW0"/>
<dbReference type="GeneID" id="70184485"/>
<comment type="caution">
    <text evidence="2">The sequence shown here is derived from an EMBL/GenBank/DDBJ whole genome shotgun (WGS) entry which is preliminary data.</text>
</comment>
<dbReference type="OrthoDB" id="441812at2759"/>
<dbReference type="InterPro" id="IPR001214">
    <property type="entry name" value="SET_dom"/>
</dbReference>
<dbReference type="RefSeq" id="XP_046009897.1">
    <property type="nucleotide sequence ID" value="XM_046154939.1"/>
</dbReference>
<evidence type="ECO:0000313" key="2">
    <source>
        <dbReference type="EMBL" id="KAH7026680.1"/>
    </source>
</evidence>
<name>A0A9P9BMW0_9PEZI</name>
<dbReference type="PROSITE" id="PS50280">
    <property type="entry name" value="SET"/>
    <property type="match status" value="1"/>
</dbReference>
<evidence type="ECO:0000313" key="3">
    <source>
        <dbReference type="Proteomes" id="UP000756346"/>
    </source>
</evidence>
<dbReference type="PANTHER" id="PTHR13271:SF137">
    <property type="entry name" value="SET DOMAIN-CONTAINING PROTEIN"/>
    <property type="match status" value="1"/>
</dbReference>
<keyword evidence="3" id="KW-1185">Reference proteome</keyword>
<dbReference type="InterPro" id="IPR050600">
    <property type="entry name" value="SETD3_SETD6_MTase"/>
</dbReference>
<dbReference type="PANTHER" id="PTHR13271">
    <property type="entry name" value="UNCHARACTERIZED PUTATIVE METHYLTRANSFERASE"/>
    <property type="match status" value="1"/>
</dbReference>
<evidence type="ECO:0000259" key="1">
    <source>
        <dbReference type="PROSITE" id="PS50280"/>
    </source>
</evidence>
<feature type="domain" description="SET" evidence="1">
    <location>
        <begin position="39"/>
        <end position="291"/>
    </location>
</feature>
<dbReference type="GO" id="GO:0016279">
    <property type="term" value="F:protein-lysine N-methyltransferase activity"/>
    <property type="evidence" value="ECO:0007669"/>
    <property type="project" value="UniProtKB-ARBA"/>
</dbReference>
<sequence length="486" mass="53006">MSSGHAGCPFSFPSAKPQLPTASETMTALQNLLDWAKSTGVQLDGIAPQPLPGRGIGVVASRDLKKGDIVLDVPTTAIHCLDTVPTSLRQRLAQAARDSTSPRLSLHGLLAAALLLNGRHDTPPSDESPGFDSTVWARCAPSMELFKEGFPQLWPPLLQALVPQTVATIIETQRNKIHDDWTALRDLLTSTNTTYPFLAVSATSTKDQFVHAWLLINSRTFYNLVDSTRRYPYDERLALIPLADLFNHTPSPGTINKPRKAPVAVSFSTDGYTFTATKDIVAGEEVCISYGEHSNDILLAEYGFFFTSSSISQEHNGGNPYDSISLAEVISPLLTADQQTQIVQAHRSINIDRDDDANSDRADETANPIDGCTLSVDTTGAAVQVMLSPMLQIALRIVLEQKLTAEMATFGTSVAWVPCPDDRDVVLWVRKTVQAMQVVAQERLESLRVIVVDPDAASAKELLTGRWRQIQRTAALANQALQSHLE</sequence>
<organism evidence="2 3">
    <name type="scientific">Microdochium trichocladiopsis</name>
    <dbReference type="NCBI Taxonomy" id="1682393"/>
    <lineage>
        <taxon>Eukaryota</taxon>
        <taxon>Fungi</taxon>
        <taxon>Dikarya</taxon>
        <taxon>Ascomycota</taxon>
        <taxon>Pezizomycotina</taxon>
        <taxon>Sordariomycetes</taxon>
        <taxon>Xylariomycetidae</taxon>
        <taxon>Xylariales</taxon>
        <taxon>Microdochiaceae</taxon>
        <taxon>Microdochium</taxon>
    </lineage>
</organism>
<dbReference type="SUPFAM" id="SSF82199">
    <property type="entry name" value="SET domain"/>
    <property type="match status" value="1"/>
</dbReference>
<reference evidence="2" key="1">
    <citation type="journal article" date="2021" name="Nat. Commun.">
        <title>Genetic determinants of endophytism in the Arabidopsis root mycobiome.</title>
        <authorList>
            <person name="Mesny F."/>
            <person name="Miyauchi S."/>
            <person name="Thiergart T."/>
            <person name="Pickel B."/>
            <person name="Atanasova L."/>
            <person name="Karlsson M."/>
            <person name="Huettel B."/>
            <person name="Barry K.W."/>
            <person name="Haridas S."/>
            <person name="Chen C."/>
            <person name="Bauer D."/>
            <person name="Andreopoulos W."/>
            <person name="Pangilinan J."/>
            <person name="LaButti K."/>
            <person name="Riley R."/>
            <person name="Lipzen A."/>
            <person name="Clum A."/>
            <person name="Drula E."/>
            <person name="Henrissat B."/>
            <person name="Kohler A."/>
            <person name="Grigoriev I.V."/>
            <person name="Martin F.M."/>
            <person name="Hacquard S."/>
        </authorList>
    </citation>
    <scope>NUCLEOTIDE SEQUENCE</scope>
    <source>
        <strain evidence="2">MPI-CAGE-CH-0230</strain>
    </source>
</reference>
<accession>A0A9P9BMW0</accession>
<gene>
    <name evidence="2" type="ORF">B0I36DRAFT_331142</name>
</gene>
<dbReference type="Gene3D" id="3.90.1410.10">
    <property type="entry name" value="set domain protein methyltransferase, domain 1"/>
    <property type="match status" value="1"/>
</dbReference>
<dbReference type="EMBL" id="JAGTJQ010000008">
    <property type="protein sequence ID" value="KAH7026680.1"/>
    <property type="molecule type" value="Genomic_DNA"/>
</dbReference>
<proteinExistence type="predicted"/>
<dbReference type="Pfam" id="PF00856">
    <property type="entry name" value="SET"/>
    <property type="match status" value="1"/>
</dbReference>
<dbReference type="Proteomes" id="UP000756346">
    <property type="component" value="Unassembled WGS sequence"/>
</dbReference>